<dbReference type="GO" id="GO:0042597">
    <property type="term" value="C:periplasmic space"/>
    <property type="evidence" value="ECO:0007669"/>
    <property type="project" value="UniProtKB-SubCell"/>
</dbReference>
<proteinExistence type="inferred from homology"/>
<dbReference type="PROSITE" id="PS51257">
    <property type="entry name" value="PROKAR_LIPOPROTEIN"/>
    <property type="match status" value="1"/>
</dbReference>
<dbReference type="GO" id="GO:0016020">
    <property type="term" value="C:membrane"/>
    <property type="evidence" value="ECO:0007669"/>
    <property type="project" value="InterPro"/>
</dbReference>
<dbReference type="Gene3D" id="3.40.190.10">
    <property type="entry name" value="Periplasmic binding protein-like II"/>
    <property type="match status" value="2"/>
</dbReference>
<gene>
    <name evidence="7" type="ORF">CBEIBR21_13825</name>
</gene>
<comment type="caution">
    <text evidence="7">The sequence shown here is derived from an EMBL/GenBank/DDBJ whole genome shotgun (WGS) entry which is preliminary data.</text>
</comment>
<dbReference type="SMART" id="SM00062">
    <property type="entry name" value="PBPb"/>
    <property type="match status" value="1"/>
</dbReference>
<evidence type="ECO:0000256" key="2">
    <source>
        <dbReference type="ARBA" id="ARBA00010742"/>
    </source>
</evidence>
<evidence type="ECO:0000256" key="3">
    <source>
        <dbReference type="ARBA" id="ARBA00022448"/>
    </source>
</evidence>
<dbReference type="PANTHER" id="PTHR30024:SF47">
    <property type="entry name" value="TAURINE-BINDING PERIPLASMIC PROTEIN"/>
    <property type="match status" value="1"/>
</dbReference>
<evidence type="ECO:0000313" key="7">
    <source>
        <dbReference type="EMBL" id="OOP72890.1"/>
    </source>
</evidence>
<dbReference type="AlphaFoldDB" id="A0A1S9N607"/>
<comment type="similarity">
    <text evidence="2">Belongs to the bacterial solute-binding protein SsuA/TauA family.</text>
</comment>
<protein>
    <recommendedName>
        <fullName evidence="6">Solute-binding protein family 3/N-terminal domain-containing protein</fullName>
    </recommendedName>
</protein>
<evidence type="ECO:0000256" key="1">
    <source>
        <dbReference type="ARBA" id="ARBA00004418"/>
    </source>
</evidence>
<comment type="subcellular location">
    <subcellularLocation>
        <location evidence="1">Periplasm</location>
    </subcellularLocation>
</comment>
<reference evidence="7 8" key="1">
    <citation type="submission" date="2017-02" db="EMBL/GenBank/DDBJ databases">
        <title>Genome sequence of Clostridium beijerinckii Br21.</title>
        <authorList>
            <person name="Fonseca B.C."/>
            <person name="Guazzaroni M.E."/>
            <person name="Riano-Pachon D.M."/>
            <person name="Reginatto V."/>
        </authorList>
    </citation>
    <scope>NUCLEOTIDE SEQUENCE [LARGE SCALE GENOMIC DNA]</scope>
    <source>
        <strain evidence="7 8">Br21</strain>
    </source>
</reference>
<dbReference type="InterPro" id="IPR001638">
    <property type="entry name" value="Solute-binding_3/MltF_N"/>
</dbReference>
<dbReference type="SUPFAM" id="SSF53850">
    <property type="entry name" value="Periplasmic binding protein-like II"/>
    <property type="match status" value="1"/>
</dbReference>
<feature type="signal peptide" evidence="5">
    <location>
        <begin position="1"/>
        <end position="21"/>
    </location>
</feature>
<dbReference type="RefSeq" id="WP_008423960.1">
    <property type="nucleotide sequence ID" value="NZ_MWMH01000004.1"/>
</dbReference>
<dbReference type="InterPro" id="IPR015168">
    <property type="entry name" value="SsuA/THI5"/>
</dbReference>
<dbReference type="NCBIfam" id="TIGR01728">
    <property type="entry name" value="SsuA_fam"/>
    <property type="match status" value="1"/>
</dbReference>
<dbReference type="Pfam" id="PF09084">
    <property type="entry name" value="NMT1"/>
    <property type="match status" value="1"/>
</dbReference>
<organism evidence="7 8">
    <name type="scientific">Clostridium beijerinckii</name>
    <name type="common">Clostridium MP</name>
    <dbReference type="NCBI Taxonomy" id="1520"/>
    <lineage>
        <taxon>Bacteria</taxon>
        <taxon>Bacillati</taxon>
        <taxon>Bacillota</taxon>
        <taxon>Clostridia</taxon>
        <taxon>Eubacteriales</taxon>
        <taxon>Clostridiaceae</taxon>
        <taxon>Clostridium</taxon>
    </lineage>
</organism>
<evidence type="ECO:0000313" key="8">
    <source>
        <dbReference type="Proteomes" id="UP000190959"/>
    </source>
</evidence>
<name>A0A1S9N607_CLOBE</name>
<evidence type="ECO:0000259" key="6">
    <source>
        <dbReference type="SMART" id="SM00062"/>
    </source>
</evidence>
<keyword evidence="3" id="KW-0813">Transport</keyword>
<dbReference type="Proteomes" id="UP000190959">
    <property type="component" value="Unassembled WGS sequence"/>
</dbReference>
<accession>A0A1S9N607</accession>
<feature type="chain" id="PRO_5038697874" description="Solute-binding protein family 3/N-terminal domain-containing protein" evidence="5">
    <location>
        <begin position="22"/>
        <end position="343"/>
    </location>
</feature>
<evidence type="ECO:0000256" key="4">
    <source>
        <dbReference type="ARBA" id="ARBA00022729"/>
    </source>
</evidence>
<feature type="domain" description="Solute-binding protein family 3/N-terminal" evidence="6">
    <location>
        <begin position="41"/>
        <end position="248"/>
    </location>
</feature>
<dbReference type="InterPro" id="IPR010067">
    <property type="entry name" value="ABC_SsuA_sub-bd"/>
</dbReference>
<dbReference type="CDD" id="cd13563">
    <property type="entry name" value="PBP2_SsuA_like_6"/>
    <property type="match status" value="1"/>
</dbReference>
<dbReference type="GO" id="GO:0042626">
    <property type="term" value="F:ATPase-coupled transmembrane transporter activity"/>
    <property type="evidence" value="ECO:0007669"/>
    <property type="project" value="InterPro"/>
</dbReference>
<sequence>MKKIVSILVSMFMLLGLYGCGANNNTNKIDNTTAQVSDEKIIKIGITQWPGSYVWYGVEKRGFFEKNGVKAEVQMFPVYSDGINALASGNIDMFMASYSDTIAPYKNGSEFKIAMVEDYSAGSDGIVVKDGINSLKDLKGKNVATEFGSVDQMFLYKCLEKEGLKKDDINLTNMTIGDAGNAFIAGQVDAAAIWDPSLSLAVENGGKLLYTTKDTPGLIPAVMAVNNETLENKRDDVKKIINAWYDGIEDFNTNHDEFVKYVAEEAKISADDFNKLMSGVKLATLDDNALAFENSNDNMSLEYSGKEHAEFLKSAGLIDDVPKDIAPLLDGSIVDEVIKERKK</sequence>
<evidence type="ECO:0000256" key="5">
    <source>
        <dbReference type="SAM" id="SignalP"/>
    </source>
</evidence>
<dbReference type="PANTHER" id="PTHR30024">
    <property type="entry name" value="ALIPHATIC SULFONATES-BINDING PROTEIN-RELATED"/>
    <property type="match status" value="1"/>
</dbReference>
<dbReference type="EMBL" id="MWMH01000004">
    <property type="protein sequence ID" value="OOP72890.1"/>
    <property type="molecule type" value="Genomic_DNA"/>
</dbReference>
<keyword evidence="4 5" id="KW-0732">Signal</keyword>